<gene>
    <name evidence="10" type="primary">ynaI_2</name>
    <name evidence="10" type="ORF">CA54_46900</name>
</gene>
<dbReference type="InterPro" id="IPR011014">
    <property type="entry name" value="MscS_channel_TM-2"/>
</dbReference>
<evidence type="ECO:0000313" key="11">
    <source>
        <dbReference type="Proteomes" id="UP000320735"/>
    </source>
</evidence>
<keyword evidence="5 7" id="KW-1133">Transmembrane helix</keyword>
<comment type="caution">
    <text evidence="10">The sequence shown here is derived from an EMBL/GenBank/DDBJ whole genome shotgun (WGS) entry which is preliminary data.</text>
</comment>
<evidence type="ECO:0000256" key="2">
    <source>
        <dbReference type="ARBA" id="ARBA00008017"/>
    </source>
</evidence>
<dbReference type="GO" id="GO:0008381">
    <property type="term" value="F:mechanosensitive monoatomic ion channel activity"/>
    <property type="evidence" value="ECO:0007669"/>
    <property type="project" value="UniProtKB-ARBA"/>
</dbReference>
<dbReference type="Pfam" id="PF00924">
    <property type="entry name" value="MS_channel_2nd"/>
    <property type="match status" value="1"/>
</dbReference>
<dbReference type="SUPFAM" id="SSF82689">
    <property type="entry name" value="Mechanosensitive channel protein MscS (YggB), C-terminal domain"/>
    <property type="match status" value="1"/>
</dbReference>
<accession>A0A5C6BBT3</accession>
<dbReference type="Gene3D" id="2.30.30.60">
    <property type="match status" value="1"/>
</dbReference>
<dbReference type="InterPro" id="IPR023408">
    <property type="entry name" value="MscS_beta-dom_sf"/>
</dbReference>
<evidence type="ECO:0000259" key="9">
    <source>
        <dbReference type="Pfam" id="PF21082"/>
    </source>
</evidence>
<keyword evidence="4 7" id="KW-0812">Transmembrane</keyword>
<proteinExistence type="inferred from homology"/>
<dbReference type="InterPro" id="IPR010920">
    <property type="entry name" value="LSM_dom_sf"/>
</dbReference>
<evidence type="ECO:0000256" key="7">
    <source>
        <dbReference type="SAM" id="Phobius"/>
    </source>
</evidence>
<feature type="transmembrane region" description="Helical" evidence="7">
    <location>
        <begin position="560"/>
        <end position="579"/>
    </location>
</feature>
<keyword evidence="6 7" id="KW-0472">Membrane</keyword>
<keyword evidence="11" id="KW-1185">Reference proteome</keyword>
<dbReference type="SUPFAM" id="SSF50182">
    <property type="entry name" value="Sm-like ribonucleoproteins"/>
    <property type="match status" value="1"/>
</dbReference>
<feature type="transmembrane region" description="Helical" evidence="7">
    <location>
        <begin position="445"/>
        <end position="469"/>
    </location>
</feature>
<dbReference type="Gene3D" id="3.30.70.100">
    <property type="match status" value="1"/>
</dbReference>
<dbReference type="InterPro" id="IPR049278">
    <property type="entry name" value="MS_channel_C"/>
</dbReference>
<dbReference type="Gene3D" id="1.10.287.1260">
    <property type="match status" value="1"/>
</dbReference>
<feature type="transmembrane region" description="Helical" evidence="7">
    <location>
        <begin position="585"/>
        <end position="605"/>
    </location>
</feature>
<keyword evidence="3" id="KW-1003">Cell membrane</keyword>
<evidence type="ECO:0000256" key="6">
    <source>
        <dbReference type="ARBA" id="ARBA00023136"/>
    </source>
</evidence>
<comment type="subcellular location">
    <subcellularLocation>
        <location evidence="1">Cell membrane</location>
        <topology evidence="1">Multi-pass membrane protein</topology>
    </subcellularLocation>
</comment>
<evidence type="ECO:0000259" key="8">
    <source>
        <dbReference type="Pfam" id="PF00924"/>
    </source>
</evidence>
<dbReference type="Proteomes" id="UP000320735">
    <property type="component" value="Unassembled WGS sequence"/>
</dbReference>
<evidence type="ECO:0000256" key="5">
    <source>
        <dbReference type="ARBA" id="ARBA00022989"/>
    </source>
</evidence>
<evidence type="ECO:0000256" key="3">
    <source>
        <dbReference type="ARBA" id="ARBA00022475"/>
    </source>
</evidence>
<dbReference type="OrthoDB" id="9809206at2"/>
<feature type="domain" description="Mechanosensitive ion channel MscS C-terminal" evidence="9">
    <location>
        <begin position="688"/>
        <end position="771"/>
    </location>
</feature>
<sequence>MGALLRVWIARRDFFYRIGSENLAFRDDCESDLRDKLELLGIVGNCHRKTWTRRMQRALFLATVFTTCFVAGLSNSVAQETATPHPLLPSDTSSPRTTLNSFLAACNELYSLADTEKTAADFNTKVLPASERIMDCLDLSALPGELRDTAGIESAVYLKEVLDRVKLPEEDDIPGATTADGKPLSRWRIPGTRLSIVRVQDGSQEGAYLFSPEMVRQAAKIYRAAEQLPYRKDGPKVSPRFYDRYVALTKRQPTLTADTSSPRGTLTLFLDTINQISEMIRAEKHIDRTDPKFLPLVTQVYRCLDLSEIPEYSRDYYAGEAAVCLKEILDRVTVPPPEEIPGPENLQAMEGGEPLVRWQVPNTKITIARVAEGPQRGEYLFTVGTVQRAAEMYEEVKSQPYRTKGRPVSVGFHDWYLSVPANPTVADWVDWLPDGFRHRTLGLAIWQWIGLLLAMIVGLGIMFTIYWVGGIRSESMRQRGLLRYWITTLFAIVAMFVPLVFKHVIWEYLSIRGTALYVAQFSADIVFLMALIAVILAVSSRLADSVVALPKVRSRQLDATLVRILFRVLGIIAAAIVFLEGGRYLGFPLTTLLASAGIGGLAIALSAQGMVKGLFGTVTLLLDRPFRVGDRIVANGHDGVVEEIGLRSTKIRSFLSNHLISIPNDQMAESEIENVGKRKHISRISDLHIPIDTPREKVDQAVTSIRAILDNHEGMDPEYPPRVYFNEFNPDSFNIRILYWYTPPDLWNYYAFCEKVNLQIFKVFDQHGIQFSLPLRHSYWKHDDEQGPLEVTFLGNGVDVKTGVDVTADTSDQASPGPG</sequence>
<reference evidence="10 11" key="1">
    <citation type="submission" date="2019-02" db="EMBL/GenBank/DDBJ databases">
        <title>Deep-cultivation of Planctomycetes and their phenomic and genomic characterization uncovers novel biology.</title>
        <authorList>
            <person name="Wiegand S."/>
            <person name="Jogler M."/>
            <person name="Boedeker C."/>
            <person name="Pinto D."/>
            <person name="Vollmers J."/>
            <person name="Rivas-Marin E."/>
            <person name="Kohn T."/>
            <person name="Peeters S.H."/>
            <person name="Heuer A."/>
            <person name="Rast P."/>
            <person name="Oberbeckmann S."/>
            <person name="Bunk B."/>
            <person name="Jeske O."/>
            <person name="Meyerdierks A."/>
            <person name="Storesund J.E."/>
            <person name="Kallscheuer N."/>
            <person name="Luecker S."/>
            <person name="Lage O.M."/>
            <person name="Pohl T."/>
            <person name="Merkel B.J."/>
            <person name="Hornburger P."/>
            <person name="Mueller R.-W."/>
            <person name="Bruemmer F."/>
            <person name="Labrenz M."/>
            <person name="Spormann A.M."/>
            <person name="Op Den Camp H."/>
            <person name="Overmann J."/>
            <person name="Amann R."/>
            <person name="Jetten M.S.M."/>
            <person name="Mascher T."/>
            <person name="Medema M.H."/>
            <person name="Devos D.P."/>
            <person name="Kaster A.-K."/>
            <person name="Ovreas L."/>
            <person name="Rohde M."/>
            <person name="Galperin M.Y."/>
            <person name="Jogler C."/>
        </authorList>
    </citation>
    <scope>NUCLEOTIDE SEQUENCE [LARGE SCALE GENOMIC DNA]</scope>
    <source>
        <strain evidence="10 11">CA54</strain>
    </source>
</reference>
<dbReference type="AlphaFoldDB" id="A0A5C6BBT3"/>
<dbReference type="EMBL" id="SJPP01000002">
    <property type="protein sequence ID" value="TWU09448.1"/>
    <property type="molecule type" value="Genomic_DNA"/>
</dbReference>
<dbReference type="GO" id="GO:0005886">
    <property type="term" value="C:plasma membrane"/>
    <property type="evidence" value="ECO:0007669"/>
    <property type="project" value="UniProtKB-SubCell"/>
</dbReference>
<dbReference type="SUPFAM" id="SSF82861">
    <property type="entry name" value="Mechanosensitive channel protein MscS (YggB), transmembrane region"/>
    <property type="match status" value="1"/>
</dbReference>
<evidence type="ECO:0000256" key="1">
    <source>
        <dbReference type="ARBA" id="ARBA00004651"/>
    </source>
</evidence>
<feature type="transmembrane region" description="Helical" evidence="7">
    <location>
        <begin position="481"/>
        <end position="501"/>
    </location>
</feature>
<protein>
    <submittedName>
        <fullName evidence="10">Low conductance mechanosensitive channel YnaI</fullName>
    </submittedName>
</protein>
<feature type="transmembrane region" description="Helical" evidence="7">
    <location>
        <begin position="521"/>
        <end position="539"/>
    </location>
</feature>
<evidence type="ECO:0000256" key="4">
    <source>
        <dbReference type="ARBA" id="ARBA00022692"/>
    </source>
</evidence>
<organism evidence="10 11">
    <name type="scientific">Symmachiella macrocystis</name>
    <dbReference type="NCBI Taxonomy" id="2527985"/>
    <lineage>
        <taxon>Bacteria</taxon>
        <taxon>Pseudomonadati</taxon>
        <taxon>Planctomycetota</taxon>
        <taxon>Planctomycetia</taxon>
        <taxon>Planctomycetales</taxon>
        <taxon>Planctomycetaceae</taxon>
        <taxon>Symmachiella</taxon>
    </lineage>
</organism>
<dbReference type="Pfam" id="PF21082">
    <property type="entry name" value="MS_channel_3rd"/>
    <property type="match status" value="1"/>
</dbReference>
<dbReference type="PANTHER" id="PTHR30566">
    <property type="entry name" value="YNAI-RELATED MECHANOSENSITIVE ION CHANNEL"/>
    <property type="match status" value="1"/>
</dbReference>
<dbReference type="InterPro" id="IPR011066">
    <property type="entry name" value="MscS_channel_C_sf"/>
</dbReference>
<feature type="domain" description="Mechanosensitive ion channel MscS" evidence="8">
    <location>
        <begin position="610"/>
        <end position="675"/>
    </location>
</feature>
<comment type="similarity">
    <text evidence="2">Belongs to the MscS (TC 1.A.23) family.</text>
</comment>
<dbReference type="PANTHER" id="PTHR30566:SF5">
    <property type="entry name" value="MECHANOSENSITIVE ION CHANNEL PROTEIN 1, MITOCHONDRIAL-RELATED"/>
    <property type="match status" value="1"/>
</dbReference>
<evidence type="ECO:0000313" key="10">
    <source>
        <dbReference type="EMBL" id="TWU09448.1"/>
    </source>
</evidence>
<name>A0A5C6BBT3_9PLAN</name>
<dbReference type="InterPro" id="IPR006685">
    <property type="entry name" value="MscS_channel_2nd"/>
</dbReference>